<organism evidence="4 5">
    <name type="scientific">Melanopsichium pennsylvanicum</name>
    <dbReference type="NCBI Taxonomy" id="63383"/>
    <lineage>
        <taxon>Eukaryota</taxon>
        <taxon>Fungi</taxon>
        <taxon>Dikarya</taxon>
        <taxon>Basidiomycota</taxon>
        <taxon>Ustilaginomycotina</taxon>
        <taxon>Ustilaginomycetes</taxon>
        <taxon>Ustilaginales</taxon>
        <taxon>Ustilaginaceae</taxon>
        <taxon>Melanopsichium</taxon>
    </lineage>
</organism>
<evidence type="ECO:0000313" key="4">
    <source>
        <dbReference type="EMBL" id="SNX84736.1"/>
    </source>
</evidence>
<dbReference type="EMBL" id="OAPG01000007">
    <property type="protein sequence ID" value="SNX84736.1"/>
    <property type="molecule type" value="Genomic_DNA"/>
</dbReference>
<evidence type="ECO:0008006" key="6">
    <source>
        <dbReference type="Google" id="ProtNLM"/>
    </source>
</evidence>
<feature type="compositionally biased region" description="Acidic residues" evidence="1">
    <location>
        <begin position="1138"/>
        <end position="1155"/>
    </location>
</feature>
<feature type="compositionally biased region" description="Acidic residues" evidence="1">
    <location>
        <begin position="568"/>
        <end position="594"/>
    </location>
</feature>
<sequence>MPFQRSNTAASVQLLSAPPHQFNSSALPSITSTSTTIATNSALAESSFNALNHPQASIAPARKQHHVSFQDDHPKQPPQNSSNRRGRNQRTSNTNAFSDSNHTSSEHVSSRQLTSRESHRHAHRESNQPESSAKSVAGGSAPSSSSRSRKSRQRSEKRSERSQQQQQQQQQQQSEHAAKTGSQHNTSLSQTRPAPSAKSEPSISPSKRDANSRDTSVSAKRSRQQPAHAILSDLRTQDASRSEAGTRSQHSSSSRMHRFARSHDARSMPGESSTSRDGRQLFDPRRDDPVKFASQQRSQVDGRSTPSAPSPRLTATSTAQPQILMRSTTSNASSASHLVGSPIINPSISDTAFTPAVDPSDPSALQAHVLEIKKIYRSIYSMEATLHEAHHAQVESARLYMADYVPPDLRHPSYWITLIAKHRDLADCHSSFLEITCRPELPRSIQELAEVYNLPSRLWQTAFHLMLESLRNSLSSQHHLQTNERKAQLLDHLTEFIYYAYSFYSALQESEKYKSFRRAWIESLGDLSRYRMAVAGLAANMSIESGGDEIRNTQSDDARPFSPVDARIDDEIEENEDDDDDDYFGQTDDDDVDDRPDQHGGEHAARRHGPKERIKDNADPRSTSRKDRAVANDFDKASIGTAALGDWEWTEKETWRQTAKDWYAMGITESPNIGRLHHHLGVLSRGENDLRALYHLTKSLIAAKPFASARDSILTLFDHERQARRLRRDSSIEELFLYLHGSLITKVQLDDFEPVFDRLMARLTKLVEEQGPACLPQSAWTMMATINIAGLFQYGSVDSRLADLLLQQTGKSAKRPTSTHKAKTSTPTAILVSSAAAKTDDNLLSELPRDAEWDDLSDDESEAGDDVQLISLEPKASANEDQETAEELPLVLDRAATLCFAMQRLTFDLSTDAFFRSNPYTTTISTFLVSLCQSKKAFRLLERFIPWDLWLQYVRNSVSLTERNWPKCLSNSYITAQLLLPEDFCLRGILGLSRHLYDRNLWRNAANDDAIAASQGFDNEVQVLDADDGELYARTESAWRISATRRRDESESPTLLDTVRAYRLAFVARKMARAARGFELDSKTSALSLSKLLLARLARRKMEEEQRQLELRIQQLRLSSLSPTALLSNQGERTDERQDVEDEDDDFDSDWDSDPDAPRHECSRGIHAILSMADSQDVTEEIRALQGRSCHLRNVLHSVDRSLSGQRSIGGKAASAKAKTSVQPNPAAANIVPGYTILVIDTNIIVTPGSLVCRLIESQRWTVIIPLAVITELDGLRRNDNELGREAEKAIQFLESRIRTHSKYVKVQTSRGNYLNDLNCRSEDIDFTWQGITDGATHPEASSPRMDAASLAGETKSVAARNVDEVILRILAWQRDHFVDRRNLLQTSAGSSGQETNSMIGVETLALKSVLLTLDRNLRLKAKSRGLSSLDAKGVASL</sequence>
<evidence type="ECO:0000259" key="2">
    <source>
        <dbReference type="Pfam" id="PF10373"/>
    </source>
</evidence>
<feature type="compositionally biased region" description="Basic and acidic residues" evidence="1">
    <location>
        <begin position="274"/>
        <end position="290"/>
    </location>
</feature>
<dbReference type="InterPro" id="IPR018834">
    <property type="entry name" value="DNA/RNA-bd_Est1-type"/>
</dbReference>
<dbReference type="Proteomes" id="UP001294444">
    <property type="component" value="Unassembled WGS sequence"/>
</dbReference>
<feature type="compositionally biased region" description="Basic and acidic residues" evidence="1">
    <location>
        <begin position="548"/>
        <end position="559"/>
    </location>
</feature>
<feature type="compositionally biased region" description="Low complexity" evidence="1">
    <location>
        <begin position="162"/>
        <end position="174"/>
    </location>
</feature>
<dbReference type="InterPro" id="IPR011990">
    <property type="entry name" value="TPR-like_helical_dom_sf"/>
</dbReference>
<feature type="compositionally biased region" description="Basic and acidic residues" evidence="1">
    <location>
        <begin position="611"/>
        <end position="632"/>
    </location>
</feature>
<comment type="caution">
    <text evidence="4">The sequence shown here is derived from an EMBL/GenBank/DDBJ whole genome shotgun (WGS) entry which is preliminary data.</text>
</comment>
<proteinExistence type="predicted"/>
<evidence type="ECO:0000256" key="1">
    <source>
        <dbReference type="SAM" id="MobiDB-lite"/>
    </source>
</evidence>
<dbReference type="GO" id="GO:0000184">
    <property type="term" value="P:nuclear-transcribed mRNA catabolic process, nonsense-mediated decay"/>
    <property type="evidence" value="ECO:0007669"/>
    <property type="project" value="TreeGrafter"/>
</dbReference>
<dbReference type="PANTHER" id="PTHR15696:SF0">
    <property type="entry name" value="TELOMERASE-BINDING PROTEIN EST1A"/>
    <property type="match status" value="1"/>
</dbReference>
<feature type="region of interest" description="Disordered" evidence="1">
    <location>
        <begin position="1124"/>
        <end position="1159"/>
    </location>
</feature>
<feature type="domain" description="PIN" evidence="3">
    <location>
        <begin position="1238"/>
        <end position="1432"/>
    </location>
</feature>
<dbReference type="Gene3D" id="3.40.50.1010">
    <property type="entry name" value="5'-nuclease"/>
    <property type="match status" value="1"/>
</dbReference>
<dbReference type="Pfam" id="PF10373">
    <property type="entry name" value="EST1_DNA_bind"/>
    <property type="match status" value="1"/>
</dbReference>
<keyword evidence="5" id="KW-1185">Reference proteome</keyword>
<evidence type="ECO:0000259" key="3">
    <source>
        <dbReference type="Pfam" id="PF13638"/>
    </source>
</evidence>
<dbReference type="CDD" id="cd09880">
    <property type="entry name" value="PIN_Smg5-6-like"/>
    <property type="match status" value="1"/>
</dbReference>
<feature type="compositionally biased region" description="Low complexity" evidence="1">
    <location>
        <begin position="79"/>
        <end position="95"/>
    </location>
</feature>
<feature type="compositionally biased region" description="Polar residues" evidence="1">
    <location>
        <begin position="293"/>
        <end position="336"/>
    </location>
</feature>
<feature type="region of interest" description="Disordered" evidence="1">
    <location>
        <begin position="59"/>
        <end position="338"/>
    </location>
</feature>
<dbReference type="InterPro" id="IPR045153">
    <property type="entry name" value="Est1/Ebs1-like"/>
</dbReference>
<protein>
    <recommendedName>
        <fullName evidence="6">PIN domain-containing protein</fullName>
    </recommendedName>
</protein>
<dbReference type="Gene3D" id="1.25.40.10">
    <property type="entry name" value="Tetratricopeptide repeat domain"/>
    <property type="match status" value="1"/>
</dbReference>
<feature type="compositionally biased region" description="Basic and acidic residues" evidence="1">
    <location>
        <begin position="104"/>
        <end position="117"/>
    </location>
</feature>
<dbReference type="SUPFAM" id="SSF88723">
    <property type="entry name" value="PIN domain-like"/>
    <property type="match status" value="1"/>
</dbReference>
<dbReference type="PANTHER" id="PTHR15696">
    <property type="entry name" value="SMG-7 SUPPRESSOR WITH MORPHOLOGICAL EFFECT ON GENITALIA PROTEIN 7"/>
    <property type="match status" value="1"/>
</dbReference>
<dbReference type="GO" id="GO:0042162">
    <property type="term" value="F:telomeric DNA binding"/>
    <property type="evidence" value="ECO:0007669"/>
    <property type="project" value="TreeGrafter"/>
</dbReference>
<dbReference type="GO" id="GO:0005697">
    <property type="term" value="C:telomerase holoenzyme complex"/>
    <property type="evidence" value="ECO:0007669"/>
    <property type="project" value="TreeGrafter"/>
</dbReference>
<evidence type="ECO:0000313" key="5">
    <source>
        <dbReference type="Proteomes" id="UP001294444"/>
    </source>
</evidence>
<dbReference type="InterPro" id="IPR002716">
    <property type="entry name" value="PIN_dom"/>
</dbReference>
<feature type="compositionally biased region" description="Polar residues" evidence="1">
    <location>
        <begin position="180"/>
        <end position="205"/>
    </location>
</feature>
<feature type="compositionally biased region" description="Basic and acidic residues" evidence="1">
    <location>
        <begin position="595"/>
        <end position="604"/>
    </location>
</feature>
<feature type="domain" description="DNA/RNA-binding" evidence="2">
    <location>
        <begin position="659"/>
        <end position="767"/>
    </location>
</feature>
<dbReference type="Pfam" id="PF13638">
    <property type="entry name" value="PIN_4"/>
    <property type="match status" value="1"/>
</dbReference>
<dbReference type="GO" id="GO:0004540">
    <property type="term" value="F:RNA nuclease activity"/>
    <property type="evidence" value="ECO:0007669"/>
    <property type="project" value="UniProtKB-ARBA"/>
</dbReference>
<dbReference type="GO" id="GO:0070034">
    <property type="term" value="F:telomerase RNA binding"/>
    <property type="evidence" value="ECO:0007669"/>
    <property type="project" value="TreeGrafter"/>
</dbReference>
<reference evidence="4" key="1">
    <citation type="submission" date="2023-10" db="EMBL/GenBank/DDBJ databases">
        <authorList>
            <person name="Guldener U."/>
        </authorList>
    </citation>
    <scope>NUCLEOTIDE SEQUENCE</scope>
    <source>
        <strain evidence="4">Mp4</strain>
    </source>
</reference>
<gene>
    <name evidence="4" type="ORF">MEPE_03445</name>
</gene>
<dbReference type="SUPFAM" id="SSF48452">
    <property type="entry name" value="TPR-like"/>
    <property type="match status" value="1"/>
</dbReference>
<dbReference type="InterPro" id="IPR029060">
    <property type="entry name" value="PIN-like_dom_sf"/>
</dbReference>
<accession>A0AAJ5C5H0</accession>
<feature type="region of interest" description="Disordered" evidence="1">
    <location>
        <begin position="547"/>
        <end position="632"/>
    </location>
</feature>
<name>A0AAJ5C5H0_9BASI</name>